<dbReference type="AlphaFoldDB" id="A0A1D2QSQ9"/>
<dbReference type="EMBL" id="MDLC01000006">
    <property type="protein sequence ID" value="ODS24607.1"/>
    <property type="molecule type" value="Genomic_DNA"/>
</dbReference>
<accession>A0A1D2QSQ9</accession>
<evidence type="ECO:0000313" key="1">
    <source>
        <dbReference type="EMBL" id="ODS24607.1"/>
    </source>
</evidence>
<dbReference type="Proteomes" id="UP000242502">
    <property type="component" value="Unassembled WGS sequence"/>
</dbReference>
<dbReference type="STRING" id="62101.AB835_02440"/>
<gene>
    <name evidence="1" type="ORF">AB835_02440</name>
</gene>
<evidence type="ECO:0008006" key="3">
    <source>
        <dbReference type="Google" id="ProtNLM"/>
    </source>
</evidence>
<comment type="caution">
    <text evidence="1">The sequence shown here is derived from an EMBL/GenBank/DDBJ whole genome shotgun (WGS) entry which is preliminary data.</text>
</comment>
<name>A0A1D2QSQ9_9GAMM</name>
<evidence type="ECO:0000313" key="2">
    <source>
        <dbReference type="Proteomes" id="UP000242502"/>
    </source>
</evidence>
<proteinExistence type="predicted"/>
<reference evidence="1 2" key="1">
    <citation type="journal article" date="2016" name="Appl. Environ. Microbiol.">
        <title>Lack of Overt Genome Reduction in the Bryostatin-Producing Bryozoan Symbiont "Candidatus Endobugula sertula".</title>
        <authorList>
            <person name="Miller I.J."/>
            <person name="Vanee N."/>
            <person name="Fong S.S."/>
            <person name="Lim-Fong G.E."/>
            <person name="Kwan J.C."/>
        </authorList>
    </citation>
    <scope>NUCLEOTIDE SEQUENCE [LARGE SCALE GENOMIC DNA]</scope>
    <source>
        <strain evidence="1">AB1-4</strain>
    </source>
</reference>
<organism evidence="1 2">
    <name type="scientific">Candidatus Endobugula sertula</name>
    <name type="common">Bugula neritina bacterial symbiont</name>
    <dbReference type="NCBI Taxonomy" id="62101"/>
    <lineage>
        <taxon>Bacteria</taxon>
        <taxon>Pseudomonadati</taxon>
        <taxon>Pseudomonadota</taxon>
        <taxon>Gammaproteobacteria</taxon>
        <taxon>Cellvibrionales</taxon>
        <taxon>Cellvibrionaceae</taxon>
        <taxon>Candidatus Endobugula</taxon>
    </lineage>
</organism>
<sequence length="189" mass="21715">MLRKKKRSCLIVGGDHLQWNTQLLVRKDFPEDWTIVMWVSSSIVGMSGLEEKAFMKAKTPIPKSEVNEVTYIILMQLLPALIEHDLIKFCHSVDNLQSIGWKKLHWERYKIDELKTVQAIFSSVGIHECNLSSTGPTLFGFLQRPKTDFKMIKKLLQKKLYIESNLKGEIIFTKANNQGLSLIETAHPC</sequence>
<protein>
    <recommendedName>
        <fullName evidence="3">GHMP kinase C-terminal domain-containing protein</fullName>
    </recommendedName>
</protein>